<reference evidence="2 3" key="1">
    <citation type="submission" date="2014-12" db="EMBL/GenBank/DDBJ databases">
        <title>Draft Genome Sequence of Pseudoalteromonas luteoviolacea HI1.</title>
        <authorList>
            <person name="Asahina A.Y."/>
            <person name="Hadfield M.G."/>
        </authorList>
    </citation>
    <scope>NUCLEOTIDE SEQUENCE [LARGE SCALE GENOMIC DNA]</scope>
    <source>
        <strain evidence="2 3">HI1</strain>
    </source>
</reference>
<evidence type="ECO:0000256" key="1">
    <source>
        <dbReference type="SAM" id="Phobius"/>
    </source>
</evidence>
<dbReference type="EMBL" id="JWIC01000006">
    <property type="protein sequence ID" value="KID56529.1"/>
    <property type="molecule type" value="Genomic_DNA"/>
</dbReference>
<accession>A0A0C1MHU9</accession>
<dbReference type="RefSeq" id="WP_039609597.1">
    <property type="nucleotide sequence ID" value="NZ_JWIC01000006.1"/>
</dbReference>
<evidence type="ECO:0000313" key="2">
    <source>
        <dbReference type="EMBL" id="KID56529.1"/>
    </source>
</evidence>
<sequence length="75" mass="8290">MSKTLLIIGIALAVAGALMFIADFLPVDFLKQSSEESYLKIEASKSFSLVSYRLHFLVVGIVCLVAYKFKNLIGF</sequence>
<name>A0A0C1MHU9_9GAMM</name>
<proteinExistence type="predicted"/>
<dbReference type="AlphaFoldDB" id="A0A0C1MHU9"/>
<comment type="caution">
    <text evidence="2">The sequence shown here is derived from an EMBL/GenBank/DDBJ whole genome shotgun (WGS) entry which is preliminary data.</text>
</comment>
<feature type="transmembrane region" description="Helical" evidence="1">
    <location>
        <begin position="6"/>
        <end position="30"/>
    </location>
</feature>
<dbReference type="Proteomes" id="UP000031327">
    <property type="component" value="Unassembled WGS sequence"/>
</dbReference>
<evidence type="ECO:0008006" key="4">
    <source>
        <dbReference type="Google" id="ProtNLM"/>
    </source>
</evidence>
<evidence type="ECO:0000313" key="3">
    <source>
        <dbReference type="Proteomes" id="UP000031327"/>
    </source>
</evidence>
<keyword evidence="1" id="KW-1133">Transmembrane helix</keyword>
<keyword evidence="1" id="KW-0472">Membrane</keyword>
<feature type="transmembrane region" description="Helical" evidence="1">
    <location>
        <begin position="50"/>
        <end position="69"/>
    </location>
</feature>
<gene>
    <name evidence="2" type="ORF">JF50_11330</name>
</gene>
<protein>
    <recommendedName>
        <fullName evidence="4">DUF4149 domain-containing protein</fullName>
    </recommendedName>
</protein>
<keyword evidence="1" id="KW-0812">Transmembrane</keyword>
<dbReference type="OrthoDB" id="6402505at2"/>
<organism evidence="2 3">
    <name type="scientific">Pseudoalteromonas luteoviolacea</name>
    <dbReference type="NCBI Taxonomy" id="43657"/>
    <lineage>
        <taxon>Bacteria</taxon>
        <taxon>Pseudomonadati</taxon>
        <taxon>Pseudomonadota</taxon>
        <taxon>Gammaproteobacteria</taxon>
        <taxon>Alteromonadales</taxon>
        <taxon>Pseudoalteromonadaceae</taxon>
        <taxon>Pseudoalteromonas</taxon>
    </lineage>
</organism>